<dbReference type="AlphaFoldDB" id="A0A0D0KT81"/>
<dbReference type="InterPro" id="IPR011051">
    <property type="entry name" value="RmlC_Cupin_sf"/>
</dbReference>
<evidence type="ECO:0000256" key="1">
    <source>
        <dbReference type="SAM" id="MobiDB-lite"/>
    </source>
</evidence>
<proteinExistence type="predicted"/>
<evidence type="ECO:0000313" key="3">
    <source>
        <dbReference type="Proteomes" id="UP000032068"/>
    </source>
</evidence>
<evidence type="ECO:0000313" key="2">
    <source>
        <dbReference type="EMBL" id="KIQ00186.1"/>
    </source>
</evidence>
<dbReference type="OrthoDB" id="9795636at2"/>
<gene>
    <name evidence="2" type="ORF">RU08_12320</name>
</gene>
<dbReference type="GO" id="GO:0010309">
    <property type="term" value="F:acireductone dioxygenase [iron(II)-requiring] activity"/>
    <property type="evidence" value="ECO:0007669"/>
    <property type="project" value="InterPro"/>
</dbReference>
<organism evidence="2 3">
    <name type="scientific">Pseudomonas fulva</name>
    <dbReference type="NCBI Taxonomy" id="47880"/>
    <lineage>
        <taxon>Bacteria</taxon>
        <taxon>Pseudomonadati</taxon>
        <taxon>Pseudomonadota</taxon>
        <taxon>Gammaproteobacteria</taxon>
        <taxon>Pseudomonadales</taxon>
        <taxon>Pseudomonadaceae</taxon>
        <taxon>Pseudomonas</taxon>
    </lineage>
</organism>
<dbReference type="RefSeq" id="WP_042554108.1">
    <property type="nucleotide sequence ID" value="NZ_JXQW01000029.1"/>
</dbReference>
<comment type="caution">
    <text evidence="2">The sequence shown here is derived from an EMBL/GenBank/DDBJ whole genome shotgun (WGS) entry which is preliminary data.</text>
</comment>
<sequence>MSRLSVHHQSSPHIPNKILGHAEDIASTLAAAGIDYSVVDVDAKLQAGAAPDAILAALAGSLEQLKRDHDLGHVEVISVDQRRWPKEGEKPAEPPQEIISGGAQLYLFLAGQGLLNLHVDDYVYALLGERNALVSVPAGTPHWFDLGEFPHCALLRLSSGSDVAGKPSGDPIAASFPRLED</sequence>
<evidence type="ECO:0008006" key="4">
    <source>
        <dbReference type="Google" id="ProtNLM"/>
    </source>
</evidence>
<name>A0A0D0KT81_9PSED</name>
<dbReference type="InterPro" id="IPR014710">
    <property type="entry name" value="RmlC-like_jellyroll"/>
</dbReference>
<dbReference type="Pfam" id="PF03079">
    <property type="entry name" value="ARD"/>
    <property type="match status" value="1"/>
</dbReference>
<dbReference type="EMBL" id="JXQW01000029">
    <property type="protein sequence ID" value="KIQ00186.1"/>
    <property type="molecule type" value="Genomic_DNA"/>
</dbReference>
<dbReference type="SUPFAM" id="SSF51182">
    <property type="entry name" value="RmlC-like cupins"/>
    <property type="match status" value="1"/>
</dbReference>
<feature type="region of interest" description="Disordered" evidence="1">
    <location>
        <begin position="162"/>
        <end position="181"/>
    </location>
</feature>
<protein>
    <recommendedName>
        <fullName evidence="4">Acireductone dioxygenase</fullName>
    </recommendedName>
</protein>
<dbReference type="Proteomes" id="UP000032068">
    <property type="component" value="Unassembled WGS sequence"/>
</dbReference>
<dbReference type="InterPro" id="IPR004313">
    <property type="entry name" value="ARD"/>
</dbReference>
<reference evidence="2 3" key="1">
    <citation type="submission" date="2014-12" db="EMBL/GenBank/DDBJ databases">
        <title>16Stimator: statistical estimation of ribosomal gene copy numbers from draft genome assemblies.</title>
        <authorList>
            <person name="Perisin M.A."/>
            <person name="Vetter M."/>
            <person name="Gilbert J.A."/>
            <person name="Bergelson J."/>
        </authorList>
    </citation>
    <scope>NUCLEOTIDE SEQUENCE [LARGE SCALE GENOMIC DNA]</scope>
    <source>
        <strain evidence="2 3">MEJ086</strain>
    </source>
</reference>
<accession>A0A0D0KT81</accession>
<dbReference type="Gene3D" id="2.60.120.10">
    <property type="entry name" value="Jelly Rolls"/>
    <property type="match status" value="1"/>
</dbReference>